<dbReference type="EC" id="4.1.1.37" evidence="8"/>
<protein>
    <submittedName>
        <fullName evidence="8">Uroporphyrinogen decarboxylase</fullName>
        <ecNumber evidence="8">4.1.1.37</ecNumber>
    </submittedName>
</protein>
<keyword evidence="3" id="KW-0808">Transferase</keyword>
<evidence type="ECO:0000256" key="3">
    <source>
        <dbReference type="ARBA" id="ARBA00022679"/>
    </source>
</evidence>
<dbReference type="RefSeq" id="WP_316559898.1">
    <property type="nucleotide sequence ID" value="NZ_CP131062.1"/>
</dbReference>
<dbReference type="CDD" id="cd03307">
    <property type="entry name" value="Mta_CmuA_like"/>
    <property type="match status" value="1"/>
</dbReference>
<dbReference type="NCBIfam" id="NF004889">
    <property type="entry name" value="PRK06252.1"/>
    <property type="match status" value="1"/>
</dbReference>
<feature type="domain" description="Uroporphyrinogen decarboxylase (URO-D)" evidence="7">
    <location>
        <begin position="6"/>
        <end position="333"/>
    </location>
</feature>
<dbReference type="GO" id="GO:0015948">
    <property type="term" value="P:methanogenesis"/>
    <property type="evidence" value="ECO:0007669"/>
    <property type="project" value="UniProtKB-KW"/>
</dbReference>
<evidence type="ECO:0000313" key="8">
    <source>
        <dbReference type="EMBL" id="WNY28356.1"/>
    </source>
</evidence>
<evidence type="ECO:0000256" key="2">
    <source>
        <dbReference type="ARBA" id="ARBA00022603"/>
    </source>
</evidence>
<organism evidence="8 9">
    <name type="scientific">Methanimicrococcus stummii</name>
    <dbReference type="NCBI Taxonomy" id="3028294"/>
    <lineage>
        <taxon>Archaea</taxon>
        <taxon>Methanobacteriati</taxon>
        <taxon>Methanobacteriota</taxon>
        <taxon>Stenosarchaea group</taxon>
        <taxon>Methanomicrobia</taxon>
        <taxon>Methanosarcinales</taxon>
        <taxon>Methanosarcinaceae</taxon>
        <taxon>Methanimicrococcus</taxon>
    </lineage>
</organism>
<proteinExistence type="predicted"/>
<dbReference type="GeneID" id="85196991"/>
<dbReference type="EMBL" id="CP131062">
    <property type="protein sequence ID" value="WNY28356.1"/>
    <property type="molecule type" value="Genomic_DNA"/>
</dbReference>
<sequence length="373" mass="40521">MVSEMTPTRRVLAAVLGGRVDYVPPANPLAQTTAELMAHVGATWPEAHRNPKMMADLAAAPYEVCGIEAARPQFDISLEAEVLGCPLDWNKPDRPPVADHAYTDPKEVTWDQDFAKNSRAAVVLEAISILRERYAGMLPIIPVITAPFTVAGHIAGVENLVRWTRTDPEKAHAFIDAATDFVIEYGKLQVAAGAHILFPADPSASGDLISGETYEEFVLPAHQRMAREVSAPKILHMCGNTSKLLPYVKKSGMDCFSFDAVPVWYCRQVLGNSMSILGSLDVIDLMPNGTPEDVYNRTKECILQGTDVVGTACDVSFGTPLENLKAYVRACRETPVPQPDDTEAMIREIGVGIGKLGKADGKTIEETTGRAFQ</sequence>
<dbReference type="NCBIfam" id="TIGR01463">
    <property type="entry name" value="mtaA_cmuA"/>
    <property type="match status" value="1"/>
</dbReference>
<dbReference type="Proteomes" id="UP001302662">
    <property type="component" value="Chromosome"/>
</dbReference>
<evidence type="ECO:0000259" key="7">
    <source>
        <dbReference type="Pfam" id="PF01208"/>
    </source>
</evidence>
<evidence type="ECO:0000256" key="1">
    <source>
        <dbReference type="ARBA" id="ARBA00001947"/>
    </source>
</evidence>
<dbReference type="GO" id="GO:0008168">
    <property type="term" value="F:methyltransferase activity"/>
    <property type="evidence" value="ECO:0007669"/>
    <property type="project" value="UniProtKB-KW"/>
</dbReference>
<dbReference type="Pfam" id="PF01208">
    <property type="entry name" value="URO-D"/>
    <property type="match status" value="1"/>
</dbReference>
<keyword evidence="6" id="KW-0484">Methanogenesis</keyword>
<dbReference type="InterPro" id="IPR006360">
    <property type="entry name" value="Mtase_MtaA_CmuA"/>
</dbReference>
<gene>
    <name evidence="8" type="primary">hemE_1</name>
    <name evidence="8" type="ORF">MmiEs2_05410</name>
</gene>
<dbReference type="PANTHER" id="PTHR47099">
    <property type="entry name" value="METHYLCOBAMIDE:COM METHYLTRANSFERASE MTBA"/>
    <property type="match status" value="1"/>
</dbReference>
<comment type="cofactor">
    <cofactor evidence="1">
        <name>Zn(2+)</name>
        <dbReference type="ChEBI" id="CHEBI:29105"/>
    </cofactor>
</comment>
<keyword evidence="9" id="KW-1185">Reference proteome</keyword>
<evidence type="ECO:0000256" key="5">
    <source>
        <dbReference type="ARBA" id="ARBA00022833"/>
    </source>
</evidence>
<name>A0AA96ZY11_9EURY</name>
<keyword evidence="5" id="KW-0862">Zinc</keyword>
<dbReference type="GO" id="GO:0046872">
    <property type="term" value="F:metal ion binding"/>
    <property type="evidence" value="ECO:0007669"/>
    <property type="project" value="UniProtKB-KW"/>
</dbReference>
<dbReference type="Gene3D" id="3.20.20.210">
    <property type="match status" value="1"/>
</dbReference>
<dbReference type="GO" id="GO:0006730">
    <property type="term" value="P:one-carbon metabolic process"/>
    <property type="evidence" value="ECO:0007669"/>
    <property type="project" value="InterPro"/>
</dbReference>
<evidence type="ECO:0000313" key="9">
    <source>
        <dbReference type="Proteomes" id="UP001302662"/>
    </source>
</evidence>
<reference evidence="8 9" key="1">
    <citation type="submission" date="2023-07" db="EMBL/GenBank/DDBJ databases">
        <title>Closed genome sequence of Methanimicrococcus sp. Es2.</title>
        <authorList>
            <person name="Protasov E."/>
            <person name="Platt K."/>
            <person name="Reeh H."/>
            <person name="Poehlein A."/>
            <person name="Daniel R."/>
            <person name="Brune A."/>
        </authorList>
    </citation>
    <scope>NUCLEOTIDE SEQUENCE [LARGE SCALE GENOMIC DNA]</scope>
    <source>
        <strain evidence="8 9">Es2</strain>
    </source>
</reference>
<evidence type="ECO:0000256" key="4">
    <source>
        <dbReference type="ARBA" id="ARBA00022723"/>
    </source>
</evidence>
<evidence type="ECO:0000256" key="6">
    <source>
        <dbReference type="ARBA" id="ARBA00022994"/>
    </source>
</evidence>
<dbReference type="GO" id="GO:0032259">
    <property type="term" value="P:methylation"/>
    <property type="evidence" value="ECO:0007669"/>
    <property type="project" value="UniProtKB-KW"/>
</dbReference>
<accession>A0AA96ZY11</accession>
<dbReference type="GO" id="GO:0006779">
    <property type="term" value="P:porphyrin-containing compound biosynthetic process"/>
    <property type="evidence" value="ECO:0007669"/>
    <property type="project" value="InterPro"/>
</dbReference>
<dbReference type="InterPro" id="IPR038071">
    <property type="entry name" value="UROD/MetE-like_sf"/>
</dbReference>
<dbReference type="KEGG" id="mees:MmiEs2_05410"/>
<dbReference type="GO" id="GO:0004853">
    <property type="term" value="F:uroporphyrinogen decarboxylase activity"/>
    <property type="evidence" value="ECO:0007669"/>
    <property type="project" value="UniProtKB-EC"/>
</dbReference>
<keyword evidence="8" id="KW-0456">Lyase</keyword>
<dbReference type="InterPro" id="IPR000257">
    <property type="entry name" value="Uroporphyrinogen_deCOase"/>
</dbReference>
<dbReference type="PANTHER" id="PTHR47099:SF1">
    <property type="entry name" value="METHYLCOBAMIDE:COM METHYLTRANSFERASE MTBA"/>
    <property type="match status" value="1"/>
</dbReference>
<dbReference type="AlphaFoldDB" id="A0AA96ZY11"/>
<dbReference type="SUPFAM" id="SSF51726">
    <property type="entry name" value="UROD/MetE-like"/>
    <property type="match status" value="1"/>
</dbReference>
<dbReference type="InterPro" id="IPR052024">
    <property type="entry name" value="Methanogen_methyltrans"/>
</dbReference>
<keyword evidence="2" id="KW-0489">Methyltransferase</keyword>
<keyword evidence="4" id="KW-0479">Metal-binding</keyword>